<accession>A0A5C3LQE8</accession>
<keyword evidence="2" id="KW-0812">Transmembrane</keyword>
<dbReference type="Proteomes" id="UP000308652">
    <property type="component" value="Unassembled WGS sequence"/>
</dbReference>
<evidence type="ECO:0000313" key="4">
    <source>
        <dbReference type="EMBL" id="TFK34807.1"/>
    </source>
</evidence>
<evidence type="ECO:0000313" key="5">
    <source>
        <dbReference type="Proteomes" id="UP000308652"/>
    </source>
</evidence>
<keyword evidence="2" id="KW-1133">Transmembrane helix</keyword>
<evidence type="ECO:0000256" key="1">
    <source>
        <dbReference type="SAM" id="MobiDB-lite"/>
    </source>
</evidence>
<feature type="transmembrane region" description="Helical" evidence="2">
    <location>
        <begin position="45"/>
        <end position="66"/>
    </location>
</feature>
<feature type="transmembrane region" description="Helical" evidence="2">
    <location>
        <begin position="118"/>
        <end position="140"/>
    </location>
</feature>
<feature type="region of interest" description="Disordered" evidence="1">
    <location>
        <begin position="256"/>
        <end position="291"/>
    </location>
</feature>
<dbReference type="PANTHER" id="PTHR40465">
    <property type="entry name" value="CHROMOSOME 1, WHOLE GENOME SHOTGUN SEQUENCE"/>
    <property type="match status" value="1"/>
</dbReference>
<protein>
    <recommendedName>
        <fullName evidence="3">DUF6534 domain-containing protein</fullName>
    </recommendedName>
</protein>
<feature type="transmembrane region" description="Helical" evidence="2">
    <location>
        <begin position="160"/>
        <end position="181"/>
    </location>
</feature>
<organism evidence="4 5">
    <name type="scientific">Crucibulum laeve</name>
    <dbReference type="NCBI Taxonomy" id="68775"/>
    <lineage>
        <taxon>Eukaryota</taxon>
        <taxon>Fungi</taxon>
        <taxon>Dikarya</taxon>
        <taxon>Basidiomycota</taxon>
        <taxon>Agaricomycotina</taxon>
        <taxon>Agaricomycetes</taxon>
        <taxon>Agaricomycetidae</taxon>
        <taxon>Agaricales</taxon>
        <taxon>Agaricineae</taxon>
        <taxon>Nidulariaceae</taxon>
        <taxon>Crucibulum</taxon>
    </lineage>
</organism>
<evidence type="ECO:0000256" key="2">
    <source>
        <dbReference type="SAM" id="Phobius"/>
    </source>
</evidence>
<feature type="transmembrane region" description="Helical" evidence="2">
    <location>
        <begin position="193"/>
        <end position="219"/>
    </location>
</feature>
<reference evidence="4 5" key="1">
    <citation type="journal article" date="2019" name="Nat. Ecol. Evol.">
        <title>Megaphylogeny resolves global patterns of mushroom evolution.</title>
        <authorList>
            <person name="Varga T."/>
            <person name="Krizsan K."/>
            <person name="Foldi C."/>
            <person name="Dima B."/>
            <person name="Sanchez-Garcia M."/>
            <person name="Sanchez-Ramirez S."/>
            <person name="Szollosi G.J."/>
            <person name="Szarkandi J.G."/>
            <person name="Papp V."/>
            <person name="Albert L."/>
            <person name="Andreopoulos W."/>
            <person name="Angelini C."/>
            <person name="Antonin V."/>
            <person name="Barry K.W."/>
            <person name="Bougher N.L."/>
            <person name="Buchanan P."/>
            <person name="Buyck B."/>
            <person name="Bense V."/>
            <person name="Catcheside P."/>
            <person name="Chovatia M."/>
            <person name="Cooper J."/>
            <person name="Damon W."/>
            <person name="Desjardin D."/>
            <person name="Finy P."/>
            <person name="Geml J."/>
            <person name="Haridas S."/>
            <person name="Hughes K."/>
            <person name="Justo A."/>
            <person name="Karasinski D."/>
            <person name="Kautmanova I."/>
            <person name="Kiss B."/>
            <person name="Kocsube S."/>
            <person name="Kotiranta H."/>
            <person name="LaButti K.M."/>
            <person name="Lechner B.E."/>
            <person name="Liimatainen K."/>
            <person name="Lipzen A."/>
            <person name="Lukacs Z."/>
            <person name="Mihaltcheva S."/>
            <person name="Morgado L.N."/>
            <person name="Niskanen T."/>
            <person name="Noordeloos M.E."/>
            <person name="Ohm R.A."/>
            <person name="Ortiz-Santana B."/>
            <person name="Ovrebo C."/>
            <person name="Racz N."/>
            <person name="Riley R."/>
            <person name="Savchenko A."/>
            <person name="Shiryaev A."/>
            <person name="Soop K."/>
            <person name="Spirin V."/>
            <person name="Szebenyi C."/>
            <person name="Tomsovsky M."/>
            <person name="Tulloss R.E."/>
            <person name="Uehling J."/>
            <person name="Grigoriev I.V."/>
            <person name="Vagvolgyi C."/>
            <person name="Papp T."/>
            <person name="Martin F.M."/>
            <person name="Miettinen O."/>
            <person name="Hibbett D.S."/>
            <person name="Nagy L.G."/>
        </authorList>
    </citation>
    <scope>NUCLEOTIDE SEQUENCE [LARGE SCALE GENOMIC DNA]</scope>
    <source>
        <strain evidence="4 5">CBS 166.37</strain>
    </source>
</reference>
<name>A0A5C3LQE8_9AGAR</name>
<dbReference type="AlphaFoldDB" id="A0A5C3LQE8"/>
<dbReference type="InterPro" id="IPR045339">
    <property type="entry name" value="DUF6534"/>
</dbReference>
<dbReference type="EMBL" id="ML213628">
    <property type="protein sequence ID" value="TFK34807.1"/>
    <property type="molecule type" value="Genomic_DNA"/>
</dbReference>
<dbReference type="OrthoDB" id="3190888at2759"/>
<keyword evidence="2" id="KW-0472">Membrane</keyword>
<gene>
    <name evidence="4" type="ORF">BDQ12DRAFT_656505</name>
</gene>
<feature type="transmembrane region" description="Helical" evidence="2">
    <location>
        <begin position="78"/>
        <end position="106"/>
    </location>
</feature>
<dbReference type="PANTHER" id="PTHR40465:SF1">
    <property type="entry name" value="DUF6534 DOMAIN-CONTAINING PROTEIN"/>
    <property type="match status" value="1"/>
</dbReference>
<feature type="transmembrane region" description="Helical" evidence="2">
    <location>
        <begin position="225"/>
        <end position="247"/>
    </location>
</feature>
<sequence length="326" mass="36123">MGTFDETLGAASIGFSISCVVFGVLTTQVFVYFQRYHADRPMYKILVATLWIIELLDQILIGYSVYYYTVTHYAEPLVLINGSIIWTLIIQIPLGCLVGTIVKLAFAMRVWRFSHKNVWITGLILALILAQMGLGIVYTVRSFELNRLSAASKLKVIASLSLGSGMITDIIIAASLCYFLQRLRTGFKKSDSLVNRLCIYAINTGVLTSAVSLCTLALYNAHPHAFHFMASYFVLGKLYAISFLATLNTRKVIRGRGTDREGDSSGDGARNTFFMVTQSGRPPRPNPTHTKSMEVGIHQEISVITDLESEDIEAHSHSYTKSKVVG</sequence>
<dbReference type="Pfam" id="PF20152">
    <property type="entry name" value="DUF6534"/>
    <property type="match status" value="1"/>
</dbReference>
<keyword evidence="5" id="KW-1185">Reference proteome</keyword>
<feature type="transmembrane region" description="Helical" evidence="2">
    <location>
        <begin position="12"/>
        <end position="33"/>
    </location>
</feature>
<feature type="domain" description="DUF6534" evidence="3">
    <location>
        <begin position="166"/>
        <end position="251"/>
    </location>
</feature>
<evidence type="ECO:0000259" key="3">
    <source>
        <dbReference type="Pfam" id="PF20152"/>
    </source>
</evidence>
<proteinExistence type="predicted"/>